<dbReference type="Proteomes" id="UP000517252">
    <property type="component" value="Unassembled WGS sequence"/>
</dbReference>
<feature type="transmembrane region" description="Helical" evidence="2">
    <location>
        <begin position="70"/>
        <end position="90"/>
    </location>
</feature>
<feature type="compositionally biased region" description="Polar residues" evidence="1">
    <location>
        <begin position="327"/>
        <end position="348"/>
    </location>
</feature>
<name>A0A6V8QVK4_TRIAP</name>
<dbReference type="GO" id="GO:0004932">
    <property type="term" value="F:mating-type factor pheromone receptor activity"/>
    <property type="evidence" value="ECO:0007669"/>
    <property type="project" value="InterPro"/>
</dbReference>
<dbReference type="PANTHER" id="PTHR28009:SF1">
    <property type="entry name" value="PHEROMONE ALPHA FACTOR RECEPTOR"/>
    <property type="match status" value="1"/>
</dbReference>
<feature type="transmembrane region" description="Helical" evidence="2">
    <location>
        <begin position="151"/>
        <end position="171"/>
    </location>
</feature>
<dbReference type="PRINTS" id="PR00250">
    <property type="entry name" value="GPCRSTE2"/>
</dbReference>
<evidence type="ECO:0000313" key="3">
    <source>
        <dbReference type="EMBL" id="GFP54483.1"/>
    </source>
</evidence>
<dbReference type="EMBL" id="BLZH01000004">
    <property type="protein sequence ID" value="GFP54483.1"/>
    <property type="molecule type" value="Genomic_DNA"/>
</dbReference>
<reference evidence="3 4" key="1">
    <citation type="submission" date="2020-07" db="EMBL/GenBank/DDBJ databases">
        <title>Trichoderma asperellum IC-1 whole genome shotgun sequence.</title>
        <authorList>
            <person name="Kanamasa S."/>
            <person name="Takahashi H."/>
        </authorList>
    </citation>
    <scope>NUCLEOTIDE SEQUENCE [LARGE SCALE GENOMIC DNA]</scope>
    <source>
        <strain evidence="3 4">IC-1</strain>
    </source>
</reference>
<keyword evidence="2" id="KW-0812">Transmembrane</keyword>
<feature type="transmembrane region" description="Helical" evidence="2">
    <location>
        <begin position="236"/>
        <end position="254"/>
    </location>
</feature>
<feature type="transmembrane region" description="Helical" evidence="2">
    <location>
        <begin position="191"/>
        <end position="216"/>
    </location>
</feature>
<evidence type="ECO:0000256" key="2">
    <source>
        <dbReference type="SAM" id="Phobius"/>
    </source>
</evidence>
<dbReference type="PANTHER" id="PTHR28009">
    <property type="entry name" value="PHEROMONE ALPHA FACTOR RECEPTOR"/>
    <property type="match status" value="1"/>
</dbReference>
<organism evidence="3 4">
    <name type="scientific">Trichoderma asperellum</name>
    <name type="common">Filamentous fungus</name>
    <dbReference type="NCBI Taxonomy" id="101201"/>
    <lineage>
        <taxon>Eukaryota</taxon>
        <taxon>Fungi</taxon>
        <taxon>Dikarya</taxon>
        <taxon>Ascomycota</taxon>
        <taxon>Pezizomycotina</taxon>
        <taxon>Sordariomycetes</taxon>
        <taxon>Hypocreomycetidae</taxon>
        <taxon>Hypocreales</taxon>
        <taxon>Hypocreaceae</taxon>
        <taxon>Trichoderma</taxon>
    </lineage>
</organism>
<dbReference type="Gene3D" id="1.10.287.920">
    <property type="entry name" value="Pheromone alpha factor receptor"/>
    <property type="match status" value="1"/>
</dbReference>
<evidence type="ECO:0008006" key="5">
    <source>
        <dbReference type="Google" id="ProtNLM"/>
    </source>
</evidence>
<dbReference type="CDD" id="cd14939">
    <property type="entry name" value="7tmD_STE2"/>
    <property type="match status" value="1"/>
</dbReference>
<feature type="transmembrane region" description="Helical" evidence="2">
    <location>
        <begin position="266"/>
        <end position="283"/>
    </location>
</feature>
<dbReference type="InterPro" id="IPR000366">
    <property type="entry name" value="GPCR_STE2"/>
</dbReference>
<accession>A0A6V8QVK4</accession>
<sequence length="388" mass="42320">MAFDPYTQNITIAITPNVSIPIPIPVIDIFNDETVNIVLNYGTQLGAAIIMLLVVLFTTPPAKALRTANLLHVVGLLVCIVRTVLLALYFNSPFAHFYAVWTNDYSQVPAWTFRESVAGTVFSMLLVIISDVSLINQAWTMVSLWPSRTKYALCFVSLLISLLSVAARTAFTVIQCEGIYELDPPMQFAWLVHAMVVLNICTTLWFCALFNSKLVIHLITNRGVLPSRRAMSPMEVLVVTNGVLMIIPVIFAFIEFRPTVNFESSSLTPASIALILPLGSLVAQRLAQTNQNASPNLFSYPSSSGAGGYKNNRSSGSTTPLKPGSLFATSTNNSISATRSKSSSQTITAAPVRDIVDPIELELRQIDGYLQPHETHVSAELGGSQSHK</sequence>
<evidence type="ECO:0000256" key="1">
    <source>
        <dbReference type="SAM" id="MobiDB-lite"/>
    </source>
</evidence>
<gene>
    <name evidence="3" type="ORF">TASIC1_0004010700</name>
</gene>
<feature type="transmembrane region" description="Helical" evidence="2">
    <location>
        <begin position="117"/>
        <end position="139"/>
    </location>
</feature>
<dbReference type="GO" id="GO:0038038">
    <property type="term" value="C:G protein-coupled receptor homodimeric complex"/>
    <property type="evidence" value="ECO:0007669"/>
    <property type="project" value="TreeGrafter"/>
</dbReference>
<proteinExistence type="predicted"/>
<dbReference type="GO" id="GO:0000750">
    <property type="term" value="P:pheromone-dependent signal transduction involved in conjugation with cellular fusion"/>
    <property type="evidence" value="ECO:0007669"/>
    <property type="project" value="TreeGrafter"/>
</dbReference>
<evidence type="ECO:0000313" key="4">
    <source>
        <dbReference type="Proteomes" id="UP000517252"/>
    </source>
</evidence>
<dbReference type="InterPro" id="IPR027458">
    <property type="entry name" value="STE2_TM1-TM2_sf"/>
</dbReference>
<protein>
    <recommendedName>
        <fullName evidence="5">Pheromone alpha factor receptor</fullName>
    </recommendedName>
</protein>
<dbReference type="Pfam" id="PF02116">
    <property type="entry name" value="STE2"/>
    <property type="match status" value="1"/>
</dbReference>
<dbReference type="AlphaFoldDB" id="A0A6V8QVK4"/>
<comment type="caution">
    <text evidence="3">The sequence shown here is derived from an EMBL/GenBank/DDBJ whole genome shotgun (WGS) entry which is preliminary data.</text>
</comment>
<feature type="region of interest" description="Disordered" evidence="1">
    <location>
        <begin position="308"/>
        <end position="349"/>
    </location>
</feature>
<feature type="transmembrane region" description="Helical" evidence="2">
    <location>
        <begin position="38"/>
        <end position="58"/>
    </location>
</feature>
<keyword evidence="2" id="KW-0472">Membrane</keyword>
<feature type="compositionally biased region" description="Polar residues" evidence="1">
    <location>
        <begin position="311"/>
        <end position="320"/>
    </location>
</feature>
<dbReference type="OrthoDB" id="5402633at2759"/>
<keyword evidence="2" id="KW-1133">Transmembrane helix</keyword>